<dbReference type="Proteomes" id="UP000613580">
    <property type="component" value="Unassembled WGS sequence"/>
</dbReference>
<feature type="compositionally biased region" description="Low complexity" evidence="1">
    <location>
        <begin position="616"/>
        <end position="632"/>
    </location>
</feature>
<protein>
    <submittedName>
        <fullName evidence="3">F-box domain-containing protein</fullName>
    </submittedName>
</protein>
<organism evidence="3 4">
    <name type="scientific">Mycena chlorophos</name>
    <name type="common">Agaric fungus</name>
    <name type="synonym">Agaricus chlorophos</name>
    <dbReference type="NCBI Taxonomy" id="658473"/>
    <lineage>
        <taxon>Eukaryota</taxon>
        <taxon>Fungi</taxon>
        <taxon>Dikarya</taxon>
        <taxon>Basidiomycota</taxon>
        <taxon>Agaricomycotina</taxon>
        <taxon>Agaricomycetes</taxon>
        <taxon>Agaricomycetidae</taxon>
        <taxon>Agaricales</taxon>
        <taxon>Marasmiineae</taxon>
        <taxon>Mycenaceae</taxon>
        <taxon>Mycena</taxon>
    </lineage>
</organism>
<keyword evidence="4" id="KW-1185">Reference proteome</keyword>
<reference evidence="3" key="1">
    <citation type="submission" date="2020-05" db="EMBL/GenBank/DDBJ databases">
        <title>Mycena genomes resolve the evolution of fungal bioluminescence.</title>
        <authorList>
            <person name="Tsai I.J."/>
        </authorList>
    </citation>
    <scope>NUCLEOTIDE SEQUENCE</scope>
    <source>
        <strain evidence="3">110903Hualien_Pintung</strain>
    </source>
</reference>
<evidence type="ECO:0000313" key="4">
    <source>
        <dbReference type="Proteomes" id="UP000613580"/>
    </source>
</evidence>
<dbReference type="InterPro" id="IPR036047">
    <property type="entry name" value="F-box-like_dom_sf"/>
</dbReference>
<evidence type="ECO:0000313" key="3">
    <source>
        <dbReference type="EMBL" id="KAF7302739.1"/>
    </source>
</evidence>
<proteinExistence type="predicted"/>
<gene>
    <name evidence="3" type="ORF">HMN09_00908800</name>
</gene>
<name>A0A8H6W833_MYCCL</name>
<dbReference type="OrthoDB" id="2322499at2759"/>
<accession>A0A8H6W833</accession>
<feature type="domain" description="F-box" evidence="2">
    <location>
        <begin position="36"/>
        <end position="85"/>
    </location>
</feature>
<evidence type="ECO:0000259" key="2">
    <source>
        <dbReference type="PROSITE" id="PS50181"/>
    </source>
</evidence>
<feature type="region of interest" description="Disordered" evidence="1">
    <location>
        <begin position="1"/>
        <end position="28"/>
    </location>
</feature>
<comment type="caution">
    <text evidence="3">The sequence shown here is derived from an EMBL/GenBank/DDBJ whole genome shotgun (WGS) entry which is preliminary data.</text>
</comment>
<feature type="compositionally biased region" description="Basic residues" evidence="1">
    <location>
        <begin position="1"/>
        <end position="12"/>
    </location>
</feature>
<dbReference type="Pfam" id="PF00646">
    <property type="entry name" value="F-box"/>
    <property type="match status" value="1"/>
</dbReference>
<feature type="region of interest" description="Disordered" evidence="1">
    <location>
        <begin position="517"/>
        <end position="546"/>
    </location>
</feature>
<sequence>MDPPKRRTRKRKTADTADAAPPAKRTKVVRGKQGRLAGLLSISLDVVFEILGHLQPLDLLRISRLNKEFRALLLSKSTVTVWRACLNNVGLPLPPPESHMNEPQVARLAFDSVCQTCDATARKVEWSLLKRICSRCSKSKLSAMRRLSSPYGPTADDGLDLVLSRPDTSKPWMQVCLREDYDAMTTKLASFTAAPAREKFIQERKALLKNLSEYAILLKEWDEGRSEARSTELAELKEERYNAVVAKLTALGWGDEIESLRSVDDLRQHKLVRSPNQLTERSWKSIEAELVQYMQVMKEKRLAREFAALVLVRKNTAAAVFRAFKHAQLPWTAVMPGLEDFYEFAPIVALLKKPADVDVLEADFEALLPEFPSLITTWRDSLPAKVLERHADLENEDKLKLAKCVFKCALCPGNNNFGAFLGLSSGSRMSHFGPLLWPRVLSHHCLSHLPGLPWMLSTLKPIRWSAESLEFDKPASEVIVRLVELCGLDPETATVEEMDALDARFACHRCAVRPDVPVAKSHDPNAPTTSKSKDDDSSDSGEKKQPAKACVFTWRNAVIHERMQHGILETLWYKLEENEAAAVRVKEAESMQEVTDEKPRNNYLHSDSDDEPDPNPATATPAADDGSPSASGSGKGKERAIAMDVDSEPEPKSCWDGPLPPFLPAPTFSCAVCLDTERDQAPLTPSEMKAHQLNRHANAEPKENEDYYRALAVPEIYDHNSVTLAPEVTVMMPPKPAGLTRELVDIFPFGMASFLRDYSNSDDYSDDELDYGYGGYDSDPYSDEWPWW</sequence>
<feature type="compositionally biased region" description="Basic and acidic residues" evidence="1">
    <location>
        <begin position="531"/>
        <end position="545"/>
    </location>
</feature>
<evidence type="ECO:0000256" key="1">
    <source>
        <dbReference type="SAM" id="MobiDB-lite"/>
    </source>
</evidence>
<dbReference type="AlphaFoldDB" id="A0A8H6W833"/>
<feature type="compositionally biased region" description="Basic and acidic residues" evidence="1">
    <location>
        <begin position="586"/>
        <end position="600"/>
    </location>
</feature>
<dbReference type="SUPFAM" id="SSF81383">
    <property type="entry name" value="F-box domain"/>
    <property type="match status" value="1"/>
</dbReference>
<dbReference type="PROSITE" id="PS50181">
    <property type="entry name" value="FBOX"/>
    <property type="match status" value="1"/>
</dbReference>
<dbReference type="InterPro" id="IPR001810">
    <property type="entry name" value="F-box_dom"/>
</dbReference>
<feature type="region of interest" description="Disordered" evidence="1">
    <location>
        <begin position="586"/>
        <end position="640"/>
    </location>
</feature>
<dbReference type="EMBL" id="JACAZE010000012">
    <property type="protein sequence ID" value="KAF7302739.1"/>
    <property type="molecule type" value="Genomic_DNA"/>
</dbReference>